<evidence type="ECO:0008006" key="4">
    <source>
        <dbReference type="Google" id="ProtNLM"/>
    </source>
</evidence>
<comment type="caution">
    <text evidence="2">The sequence shown here is derived from an EMBL/GenBank/DDBJ whole genome shotgun (WGS) entry which is preliminary data.</text>
</comment>
<keyword evidence="1" id="KW-1133">Transmembrane helix</keyword>
<gene>
    <name evidence="2" type="ORF">EMA8858_03666</name>
</gene>
<protein>
    <recommendedName>
        <fullName evidence="4">Lysoplasmalogenase</fullName>
    </recommendedName>
</protein>
<sequence length="223" mass="26339">MLVFIILLLIDLYTCTLPGQEYSIWLRPLQMQVLFLWIYQKKRPFIDNFLLFCPLFLTSIFEHIFYSTGFVNENILLMLLFLKNIFFIIILYRNLNVKPKISKRLYRWIFNYFIAALIFCYFVVGNDNWLYFVGATLSAAVLFFISLRATNVGYFRQLYLGYALIVLAMIFGKILQFDPRWFIEAITRISLNFGHLLFVAGLAKIKLISEQANISEPQTVKKQ</sequence>
<feature type="transmembrane region" description="Helical" evidence="1">
    <location>
        <begin position="75"/>
        <end position="93"/>
    </location>
</feature>
<feature type="transmembrane region" description="Helical" evidence="1">
    <location>
        <begin position="181"/>
        <end position="203"/>
    </location>
</feature>
<reference evidence="2" key="1">
    <citation type="submission" date="2021-12" db="EMBL/GenBank/DDBJ databases">
        <authorList>
            <person name="Rodrigo-Torres L."/>
            <person name="Arahal R. D."/>
            <person name="Lucena T."/>
        </authorList>
    </citation>
    <scope>NUCLEOTIDE SEQUENCE</scope>
    <source>
        <strain evidence="2">CECT 8858</strain>
    </source>
</reference>
<dbReference type="EMBL" id="CAKLPY010000004">
    <property type="protein sequence ID" value="CAH0997532.1"/>
    <property type="molecule type" value="Genomic_DNA"/>
</dbReference>
<organism evidence="2 3">
    <name type="scientific">Emticicia aquatica</name>
    <dbReference type="NCBI Taxonomy" id="1681835"/>
    <lineage>
        <taxon>Bacteria</taxon>
        <taxon>Pseudomonadati</taxon>
        <taxon>Bacteroidota</taxon>
        <taxon>Cytophagia</taxon>
        <taxon>Cytophagales</taxon>
        <taxon>Leadbetterellaceae</taxon>
        <taxon>Emticicia</taxon>
    </lineage>
</organism>
<dbReference type="RefSeq" id="WP_238808280.1">
    <property type="nucleotide sequence ID" value="NZ_CAKLPY010000004.1"/>
</dbReference>
<keyword evidence="1" id="KW-0472">Membrane</keyword>
<evidence type="ECO:0000313" key="2">
    <source>
        <dbReference type="EMBL" id="CAH0997532.1"/>
    </source>
</evidence>
<accession>A0ABM9AVE1</accession>
<name>A0ABM9AVE1_9BACT</name>
<keyword evidence="1" id="KW-0812">Transmembrane</keyword>
<feature type="transmembrane region" description="Helical" evidence="1">
    <location>
        <begin position="105"/>
        <end position="124"/>
    </location>
</feature>
<feature type="transmembrane region" description="Helical" evidence="1">
    <location>
        <begin position="130"/>
        <end position="147"/>
    </location>
</feature>
<evidence type="ECO:0000313" key="3">
    <source>
        <dbReference type="Proteomes" id="UP000837932"/>
    </source>
</evidence>
<proteinExistence type="predicted"/>
<feature type="transmembrane region" description="Helical" evidence="1">
    <location>
        <begin position="49"/>
        <end position="69"/>
    </location>
</feature>
<feature type="transmembrane region" description="Helical" evidence="1">
    <location>
        <begin position="159"/>
        <end position="175"/>
    </location>
</feature>
<keyword evidence="3" id="KW-1185">Reference proteome</keyword>
<dbReference type="Proteomes" id="UP000837932">
    <property type="component" value="Unassembled WGS sequence"/>
</dbReference>
<evidence type="ECO:0000256" key="1">
    <source>
        <dbReference type="SAM" id="Phobius"/>
    </source>
</evidence>